<name>A0A371FDV1_MUCPR</name>
<comment type="caution">
    <text evidence="1">The sequence shown here is derived from an EMBL/GenBank/DDBJ whole genome shotgun (WGS) entry which is preliminary data.</text>
</comment>
<dbReference type="AlphaFoldDB" id="A0A371FDV1"/>
<gene>
    <name evidence="1" type="ORF">CR513_43555</name>
</gene>
<sequence length="120" mass="14119">MEKKGEKYVKNVNKGRKEVFFKEGDLVWVHLRKEFPHLSARRWEGGSQESSNGCSQVLNPFARDRDVESYLDWKMIIAQVLIYFDYLDYKKVRIVTYEFTRKSKKGGGGMYTLGLILRES</sequence>
<reference evidence="1" key="1">
    <citation type="submission" date="2018-05" db="EMBL/GenBank/DDBJ databases">
        <title>Draft genome of Mucuna pruriens seed.</title>
        <authorList>
            <person name="Nnadi N.E."/>
            <person name="Vos R."/>
            <person name="Hasami M.H."/>
            <person name="Devisetty U.K."/>
            <person name="Aguiy J.C."/>
        </authorList>
    </citation>
    <scope>NUCLEOTIDE SEQUENCE [LARGE SCALE GENOMIC DNA]</scope>
    <source>
        <strain evidence="1">JCA_2017</strain>
    </source>
</reference>
<feature type="non-terminal residue" evidence="1">
    <location>
        <position position="1"/>
    </location>
</feature>
<dbReference type="Proteomes" id="UP000257109">
    <property type="component" value="Unassembled WGS sequence"/>
</dbReference>
<organism evidence="1 2">
    <name type="scientific">Mucuna pruriens</name>
    <name type="common">Velvet bean</name>
    <name type="synonym">Dolichos pruriens</name>
    <dbReference type="NCBI Taxonomy" id="157652"/>
    <lineage>
        <taxon>Eukaryota</taxon>
        <taxon>Viridiplantae</taxon>
        <taxon>Streptophyta</taxon>
        <taxon>Embryophyta</taxon>
        <taxon>Tracheophyta</taxon>
        <taxon>Spermatophyta</taxon>
        <taxon>Magnoliopsida</taxon>
        <taxon>eudicotyledons</taxon>
        <taxon>Gunneridae</taxon>
        <taxon>Pentapetalae</taxon>
        <taxon>rosids</taxon>
        <taxon>fabids</taxon>
        <taxon>Fabales</taxon>
        <taxon>Fabaceae</taxon>
        <taxon>Papilionoideae</taxon>
        <taxon>50 kb inversion clade</taxon>
        <taxon>NPAAA clade</taxon>
        <taxon>indigoferoid/millettioid clade</taxon>
        <taxon>Phaseoleae</taxon>
        <taxon>Mucuna</taxon>
    </lineage>
</organism>
<accession>A0A371FDV1</accession>
<evidence type="ECO:0000313" key="1">
    <source>
        <dbReference type="EMBL" id="RDX76445.1"/>
    </source>
</evidence>
<evidence type="ECO:0000313" key="2">
    <source>
        <dbReference type="Proteomes" id="UP000257109"/>
    </source>
</evidence>
<dbReference type="EMBL" id="QJKJ01009506">
    <property type="protein sequence ID" value="RDX76445.1"/>
    <property type="molecule type" value="Genomic_DNA"/>
</dbReference>
<keyword evidence="2" id="KW-1185">Reference proteome</keyword>
<proteinExistence type="predicted"/>
<protein>
    <submittedName>
        <fullName evidence="1">Uncharacterized protein</fullName>
    </submittedName>
</protein>